<comment type="caution">
    <text evidence="2">The sequence shown here is derived from an EMBL/GenBank/DDBJ whole genome shotgun (WGS) entry which is preliminary data.</text>
</comment>
<organism evidence="2 3">
    <name type="scientific">Actinocorallia libanotica</name>
    <dbReference type="NCBI Taxonomy" id="46162"/>
    <lineage>
        <taxon>Bacteria</taxon>
        <taxon>Bacillati</taxon>
        <taxon>Actinomycetota</taxon>
        <taxon>Actinomycetes</taxon>
        <taxon>Streptosporangiales</taxon>
        <taxon>Thermomonosporaceae</taxon>
        <taxon>Actinocorallia</taxon>
    </lineage>
</organism>
<feature type="transmembrane region" description="Helical" evidence="1">
    <location>
        <begin position="27"/>
        <end position="45"/>
    </location>
</feature>
<evidence type="ECO:0000313" key="2">
    <source>
        <dbReference type="EMBL" id="GAA0963090.1"/>
    </source>
</evidence>
<name>A0ABP4CBQ0_9ACTN</name>
<keyword evidence="1" id="KW-0472">Membrane</keyword>
<keyword evidence="1" id="KW-0812">Transmembrane</keyword>
<proteinExistence type="predicted"/>
<reference evidence="3" key="1">
    <citation type="journal article" date="2019" name="Int. J. Syst. Evol. Microbiol.">
        <title>The Global Catalogue of Microorganisms (GCM) 10K type strain sequencing project: providing services to taxonomists for standard genome sequencing and annotation.</title>
        <authorList>
            <consortium name="The Broad Institute Genomics Platform"/>
            <consortium name="The Broad Institute Genome Sequencing Center for Infectious Disease"/>
            <person name="Wu L."/>
            <person name="Ma J."/>
        </authorList>
    </citation>
    <scope>NUCLEOTIDE SEQUENCE [LARGE SCALE GENOMIC DNA]</scope>
    <source>
        <strain evidence="3">JCM 10696</strain>
    </source>
</reference>
<evidence type="ECO:0000256" key="1">
    <source>
        <dbReference type="SAM" id="Phobius"/>
    </source>
</evidence>
<gene>
    <name evidence="2" type="ORF">GCM10009550_58110</name>
</gene>
<keyword evidence="3" id="KW-1185">Reference proteome</keyword>
<accession>A0ABP4CBQ0</accession>
<protein>
    <submittedName>
        <fullName evidence="2">Uncharacterized protein</fullName>
    </submittedName>
</protein>
<dbReference type="EMBL" id="BAAAHH010000029">
    <property type="protein sequence ID" value="GAA0963090.1"/>
    <property type="molecule type" value="Genomic_DNA"/>
</dbReference>
<sequence length="392" mass="43148">MSAHTDEYSGPTRTMVSLLGDLYRSRGLLLGLVATLVGLVIMLIAPNDSVGVVAENGRLVISEEGRGFWARIQLDDVGTAIFQVGVTLTLFQVLLNQVAEDRFVENVRAVLGQQQSAVKLAVAQSLAAADHIESLRLAPAELDLVIENAARLRSGDPELGKVIARKLRTGVFESGETWRNLVVRAEILELVRAGTDGREHDYYVVYFHFSYHTTNITRTRFAFRVAGWQGGGSYDKTLRSPDLGAAWRLPSTGEFDDDWANGFQLLSASFGGREVEFTCNETEQEFVCHIPADEFEGESAILVQYSFSAKVLADGNLLSFEVPKPTFGATYSVNVAVPDIKRIRALDYFGATRPASINYTPSLETTRVVTVGVDDWILPKAGLVLVWRRDGR</sequence>
<evidence type="ECO:0000313" key="3">
    <source>
        <dbReference type="Proteomes" id="UP001500665"/>
    </source>
</evidence>
<keyword evidence="1" id="KW-1133">Transmembrane helix</keyword>
<dbReference type="RefSeq" id="WP_344244194.1">
    <property type="nucleotide sequence ID" value="NZ_BAAAHH010000029.1"/>
</dbReference>
<dbReference type="Proteomes" id="UP001500665">
    <property type="component" value="Unassembled WGS sequence"/>
</dbReference>